<feature type="region of interest" description="Disordered" evidence="6">
    <location>
        <begin position="371"/>
        <end position="459"/>
    </location>
</feature>
<organism evidence="8 9">
    <name type="scientific">Steinernema glaseri</name>
    <dbReference type="NCBI Taxonomy" id="37863"/>
    <lineage>
        <taxon>Eukaryota</taxon>
        <taxon>Metazoa</taxon>
        <taxon>Ecdysozoa</taxon>
        <taxon>Nematoda</taxon>
        <taxon>Chromadorea</taxon>
        <taxon>Rhabditida</taxon>
        <taxon>Tylenchina</taxon>
        <taxon>Panagrolaimomorpha</taxon>
        <taxon>Strongyloidoidea</taxon>
        <taxon>Steinernematidae</taxon>
        <taxon>Steinernema</taxon>
    </lineage>
</organism>
<dbReference type="Pfam" id="PF07716">
    <property type="entry name" value="bZIP_2"/>
    <property type="match status" value="1"/>
</dbReference>
<dbReference type="AlphaFoldDB" id="A0A1I7ZHF7"/>
<evidence type="ECO:0000256" key="4">
    <source>
        <dbReference type="ARBA" id="ARBA00023163"/>
    </source>
</evidence>
<dbReference type="Gene3D" id="1.20.5.170">
    <property type="match status" value="1"/>
</dbReference>
<evidence type="ECO:0000313" key="8">
    <source>
        <dbReference type="Proteomes" id="UP000095287"/>
    </source>
</evidence>
<feature type="compositionally biased region" description="Low complexity" evidence="6">
    <location>
        <begin position="382"/>
        <end position="395"/>
    </location>
</feature>
<reference evidence="9" key="1">
    <citation type="submission" date="2016-11" db="UniProtKB">
        <authorList>
            <consortium name="WormBaseParasite"/>
        </authorList>
    </citation>
    <scope>IDENTIFICATION</scope>
</reference>
<keyword evidence="4" id="KW-0804">Transcription</keyword>
<keyword evidence="2" id="KW-0805">Transcription regulation</keyword>
<keyword evidence="5" id="KW-0539">Nucleus</keyword>
<dbReference type="GO" id="GO:0000978">
    <property type="term" value="F:RNA polymerase II cis-regulatory region sequence-specific DNA binding"/>
    <property type="evidence" value="ECO:0007669"/>
    <property type="project" value="TreeGrafter"/>
</dbReference>
<dbReference type="InterPro" id="IPR004827">
    <property type="entry name" value="bZIP"/>
</dbReference>
<evidence type="ECO:0000256" key="5">
    <source>
        <dbReference type="ARBA" id="ARBA00023242"/>
    </source>
</evidence>
<dbReference type="InterPro" id="IPR040223">
    <property type="entry name" value="PAR_bZIP"/>
</dbReference>
<dbReference type="CDD" id="cd14695">
    <property type="entry name" value="bZIP_HLF"/>
    <property type="match status" value="1"/>
</dbReference>
<keyword evidence="8" id="KW-1185">Reference proteome</keyword>
<evidence type="ECO:0000313" key="9">
    <source>
        <dbReference type="WBParaSite" id="L893_g26459.t2"/>
    </source>
</evidence>
<protein>
    <submittedName>
        <fullName evidence="9">BZIP domain-containing protein</fullName>
    </submittedName>
</protein>
<evidence type="ECO:0000256" key="3">
    <source>
        <dbReference type="ARBA" id="ARBA00023125"/>
    </source>
</evidence>
<proteinExistence type="predicted"/>
<feature type="region of interest" description="Disordered" evidence="6">
    <location>
        <begin position="219"/>
        <end position="244"/>
    </location>
</feature>
<name>A0A1I7ZHF7_9BILA</name>
<dbReference type="SUPFAM" id="SSF57959">
    <property type="entry name" value="Leucine zipper domain"/>
    <property type="match status" value="1"/>
</dbReference>
<evidence type="ECO:0000256" key="2">
    <source>
        <dbReference type="ARBA" id="ARBA00023015"/>
    </source>
</evidence>
<sequence length="513" mass="56739">MWIQDRDIPAEDSYGNTCYRCFAPPPRALEALGRDSPDEITSDQTRPQTIGTHGAIDYLSSGQALILATSAGRGVQRVGRGNIVIPGASHKALESTRRALLQPLCDGNVFPEINPFASFVIAAEDDPTRGVVMRALLATQIQQIDHASPKYLATEEETLQRKGLLTLASSVPQIRRPFKKIPTPSTHLATEDPSRLRISLSPRAFTFVLDRTRRWTSTVARYPSPPPSPLGRTKGKSGTRTSELGDRISLAPNHFPFILSPSTRRFLFSTGISRRNVLTLLASADAVRDSGMTSLSQHHSSATTYKTGFLPYDLHNASAVYMPHLSHTSLINPLNTLSPFVTPGFLPLLKDEQKCDAADSNFKYDSVIAEPQQSTVESSEQGSGTHVVTSSTSDSEGGSVTGHRRVIVRNEQAVKRKKEMVKDDAYWERRRKNNDAAKRSRDSRRQKDDPKLDSPRPARFQEDEIAVKAAILEQENMRLKVEVHKLREETTRLRVLILSPPTAHLAPLPSSTT</sequence>
<evidence type="ECO:0000259" key="7">
    <source>
        <dbReference type="Pfam" id="PF07716"/>
    </source>
</evidence>
<dbReference type="GO" id="GO:0000981">
    <property type="term" value="F:DNA-binding transcription factor activity, RNA polymerase II-specific"/>
    <property type="evidence" value="ECO:0007669"/>
    <property type="project" value="TreeGrafter"/>
</dbReference>
<dbReference type="Proteomes" id="UP000095287">
    <property type="component" value="Unplaced"/>
</dbReference>
<dbReference type="WBParaSite" id="L893_g26459.t2">
    <property type="protein sequence ID" value="L893_g26459.t2"/>
    <property type="gene ID" value="L893_g26459"/>
</dbReference>
<feature type="compositionally biased region" description="Basic and acidic residues" evidence="6">
    <location>
        <begin position="420"/>
        <end position="459"/>
    </location>
</feature>
<evidence type="ECO:0000256" key="1">
    <source>
        <dbReference type="ARBA" id="ARBA00004123"/>
    </source>
</evidence>
<dbReference type="PANTHER" id="PTHR11988">
    <property type="entry name" value="THYROTROPH EMBRYONIC FACTOR RELATED"/>
    <property type="match status" value="1"/>
</dbReference>
<dbReference type="PANTHER" id="PTHR11988:SF56">
    <property type="entry name" value="TRANSCRIPTION FACTOR CES-2"/>
    <property type="match status" value="1"/>
</dbReference>
<dbReference type="GO" id="GO:0005634">
    <property type="term" value="C:nucleus"/>
    <property type="evidence" value="ECO:0007669"/>
    <property type="project" value="UniProtKB-SubCell"/>
</dbReference>
<evidence type="ECO:0000256" key="6">
    <source>
        <dbReference type="SAM" id="MobiDB-lite"/>
    </source>
</evidence>
<dbReference type="InterPro" id="IPR046347">
    <property type="entry name" value="bZIP_sf"/>
</dbReference>
<feature type="domain" description="BZIP" evidence="7">
    <location>
        <begin position="422"/>
        <end position="448"/>
    </location>
</feature>
<comment type="subcellular location">
    <subcellularLocation>
        <location evidence="1">Nucleus</location>
    </subcellularLocation>
</comment>
<accession>A0A1I7ZHF7</accession>
<feature type="compositionally biased region" description="Polar residues" evidence="6">
    <location>
        <begin position="371"/>
        <end position="381"/>
    </location>
</feature>
<keyword evidence="3" id="KW-0238">DNA-binding</keyword>